<evidence type="ECO:0000256" key="1">
    <source>
        <dbReference type="ARBA" id="ARBA00023157"/>
    </source>
</evidence>
<dbReference type="PANTHER" id="PTHR33353:SF32">
    <property type="entry name" value="ENDO-BETA-1,4-GLUCANASE D"/>
    <property type="match status" value="1"/>
</dbReference>
<evidence type="ECO:0000313" key="4">
    <source>
        <dbReference type="EMBL" id="KAJ2006773.1"/>
    </source>
</evidence>
<reference evidence="4" key="1">
    <citation type="submission" date="2022-07" db="EMBL/GenBank/DDBJ databases">
        <title>Phylogenomic reconstructions and comparative analyses of Kickxellomycotina fungi.</title>
        <authorList>
            <person name="Reynolds N.K."/>
            <person name="Stajich J.E."/>
            <person name="Barry K."/>
            <person name="Grigoriev I.V."/>
            <person name="Crous P."/>
            <person name="Smith M.E."/>
        </authorList>
    </citation>
    <scope>NUCLEOTIDE SEQUENCE</scope>
    <source>
        <strain evidence="4">IMI 214461</strain>
    </source>
</reference>
<keyword evidence="2" id="KW-0624">Polysaccharide degradation</keyword>
<dbReference type="OrthoDB" id="4849160at2759"/>
<dbReference type="GO" id="GO:0005576">
    <property type="term" value="C:extracellular region"/>
    <property type="evidence" value="ECO:0007669"/>
    <property type="project" value="UniProtKB-SubCell"/>
</dbReference>
<feature type="domain" description="Auxiliary Activity family 9 catalytic" evidence="3">
    <location>
        <begin position="12"/>
        <end position="152"/>
    </location>
</feature>
<gene>
    <name evidence="4" type="ORF">H4R26_001187</name>
</gene>
<name>A0A9W8BH97_9FUNG</name>
<dbReference type="EMBL" id="JANBQF010000048">
    <property type="protein sequence ID" value="KAJ2006773.1"/>
    <property type="molecule type" value="Genomic_DNA"/>
</dbReference>
<dbReference type="Pfam" id="PF03443">
    <property type="entry name" value="AA9"/>
    <property type="match status" value="1"/>
</dbReference>
<protein>
    <recommendedName>
        <fullName evidence="2">AA9 family lytic polysaccharide monooxygenase</fullName>
        <ecNumber evidence="2">1.14.99.56</ecNumber>
    </recommendedName>
    <alternativeName>
        <fullName evidence="2">Endo-beta-1,4-glucanase</fullName>
    </alternativeName>
    <alternativeName>
        <fullName evidence="2">Glycosyl hydrolase 61 family protein</fullName>
    </alternativeName>
</protein>
<evidence type="ECO:0000256" key="2">
    <source>
        <dbReference type="RuleBase" id="RU368122"/>
    </source>
</evidence>
<dbReference type="GO" id="GO:0008810">
    <property type="term" value="F:cellulase activity"/>
    <property type="evidence" value="ECO:0007669"/>
    <property type="project" value="UniProtKB-UniRule"/>
</dbReference>
<keyword evidence="5" id="KW-1185">Reference proteome</keyword>
<dbReference type="PANTHER" id="PTHR33353">
    <property type="entry name" value="PUTATIVE (AFU_ORTHOLOGUE AFUA_1G12560)-RELATED"/>
    <property type="match status" value="1"/>
</dbReference>
<comment type="function">
    <text evidence="2">Lytic polysaccharide monooxygenase (LMPO) that depolymerizes crystalline and amorphous polysaccharides via the oxidation of scissile alpha- or beta-(1-4)-glycosidic bonds, yielding C1 and/or C4 oxidation products. Catalysis by LPMOs requires the reduction of the active-site copper from Cu(II) to Cu(I) by a reducing agent and H(2)O(2) or O(2) as a cosubstrate.</text>
</comment>
<dbReference type="Proteomes" id="UP001150907">
    <property type="component" value="Unassembled WGS sequence"/>
</dbReference>
<dbReference type="InterPro" id="IPR005103">
    <property type="entry name" value="AA9_LPMO"/>
</dbReference>
<comment type="domain">
    <text evidence="2">Has a modular structure: an endo-beta-1,4-glucanase catalytic module at the N-terminus, a linker rich in serines and threonines, and a C-terminal carbohydrate-binding module (CBM).</text>
</comment>
<accession>A0A9W8BH97</accession>
<dbReference type="GO" id="GO:0030248">
    <property type="term" value="F:cellulose binding"/>
    <property type="evidence" value="ECO:0007669"/>
    <property type="project" value="UniProtKB-UniRule"/>
</dbReference>
<evidence type="ECO:0000313" key="5">
    <source>
        <dbReference type="Proteomes" id="UP001150907"/>
    </source>
</evidence>
<dbReference type="GO" id="GO:0030245">
    <property type="term" value="P:cellulose catabolic process"/>
    <property type="evidence" value="ECO:0007669"/>
    <property type="project" value="UniProtKB-UniRule"/>
</dbReference>
<comment type="subcellular location">
    <subcellularLocation>
        <location evidence="2">Secreted</location>
    </subcellularLocation>
</comment>
<dbReference type="InterPro" id="IPR049892">
    <property type="entry name" value="AA9"/>
</dbReference>
<keyword evidence="2" id="KW-0136">Cellulose degradation</keyword>
<dbReference type="AlphaFoldDB" id="A0A9W8BH97"/>
<keyword evidence="1 2" id="KW-1015">Disulfide bond</keyword>
<proteinExistence type="predicted"/>
<dbReference type="EC" id="1.14.99.56" evidence="2"/>
<comment type="catalytic activity">
    <reaction evidence="2">
        <text>[(1-&gt;4)-beta-D-glucosyl]n+m + reduced acceptor + O2 = 4-dehydro-beta-D-glucosyl-[(1-&gt;4)-beta-D-glucosyl]n-1 + [(1-&gt;4)-beta-D-glucosyl]m + acceptor + H2O.</text>
        <dbReference type="EC" id="1.14.99.56"/>
    </reaction>
</comment>
<keyword evidence="2" id="KW-0119">Carbohydrate metabolism</keyword>
<comment type="caution">
    <text evidence="4">The sequence shown here is derived from an EMBL/GenBank/DDBJ whole genome shotgun (WGS) entry which is preliminary data.</text>
</comment>
<organism evidence="4 5">
    <name type="scientific">Coemansia thaxteri</name>
    <dbReference type="NCBI Taxonomy" id="2663907"/>
    <lineage>
        <taxon>Eukaryota</taxon>
        <taxon>Fungi</taxon>
        <taxon>Fungi incertae sedis</taxon>
        <taxon>Zoopagomycota</taxon>
        <taxon>Kickxellomycotina</taxon>
        <taxon>Kickxellomycetes</taxon>
        <taxon>Kickxellales</taxon>
        <taxon>Kickxellaceae</taxon>
        <taxon>Coemansia</taxon>
    </lineage>
</organism>
<evidence type="ECO:0000259" key="3">
    <source>
        <dbReference type="Pfam" id="PF03443"/>
    </source>
</evidence>
<sequence length="179" mass="19414">MKFTGKPKVLQAGTAFNVGYNANNISPITTRPIQGPCTFYMANATSKGNGASWFKIAEIVGKDDKWCSEVIQETMYSSSLIIPAGLNPGNYILRTEVIDLPKGDMTADDFTRGPHFYVNCMAVQVTSDGTDTPKGNKIPGIYNNMEEKFWVDGSVSANVATFKIPGPQVYTPSTPRGTT</sequence>
<keyword evidence="2" id="KW-0964">Secreted</keyword>
<dbReference type="Gene3D" id="2.70.50.70">
    <property type="match status" value="1"/>
</dbReference>